<dbReference type="InterPro" id="IPR002735">
    <property type="entry name" value="Transl_init_fac_IF2/IF5_dom"/>
</dbReference>
<dbReference type="InterPro" id="IPR016189">
    <property type="entry name" value="Transl_init_fac_IF2/IF5_N"/>
</dbReference>
<protein>
    <submittedName>
        <fullName evidence="7">Eukaryotic translation initiation factor 5</fullName>
    </submittedName>
</protein>
<evidence type="ECO:0000256" key="3">
    <source>
        <dbReference type="ARBA" id="ARBA00022741"/>
    </source>
</evidence>
<organism evidence="7 8">
    <name type="scientific">Astathelohania contejeani</name>
    <dbReference type="NCBI Taxonomy" id="164912"/>
    <lineage>
        <taxon>Eukaryota</taxon>
        <taxon>Fungi</taxon>
        <taxon>Fungi incertae sedis</taxon>
        <taxon>Microsporidia</taxon>
        <taxon>Astathelohaniidae</taxon>
        <taxon>Astathelohania</taxon>
    </lineage>
</organism>
<keyword evidence="8" id="KW-1185">Reference proteome</keyword>
<dbReference type="Pfam" id="PF01873">
    <property type="entry name" value="eIF-5_eIF-2B"/>
    <property type="match status" value="1"/>
</dbReference>
<proteinExistence type="inferred from homology"/>
<evidence type="ECO:0000256" key="5">
    <source>
        <dbReference type="ARBA" id="ARBA00023134"/>
    </source>
</evidence>
<dbReference type="PANTHER" id="PTHR23001">
    <property type="entry name" value="EUKARYOTIC TRANSLATION INITIATION FACTOR"/>
    <property type="match status" value="1"/>
</dbReference>
<evidence type="ECO:0000259" key="6">
    <source>
        <dbReference type="SMART" id="SM00653"/>
    </source>
</evidence>
<dbReference type="Gene3D" id="2.20.25.350">
    <property type="match status" value="1"/>
</dbReference>
<dbReference type="GO" id="GO:0003743">
    <property type="term" value="F:translation initiation factor activity"/>
    <property type="evidence" value="ECO:0007669"/>
    <property type="project" value="UniProtKB-KW"/>
</dbReference>
<keyword evidence="3" id="KW-0547">Nucleotide-binding</keyword>
<dbReference type="SMART" id="SM00653">
    <property type="entry name" value="eIF2B_5"/>
    <property type="match status" value="1"/>
</dbReference>
<dbReference type="Gene3D" id="3.30.30.170">
    <property type="match status" value="1"/>
</dbReference>
<keyword evidence="5" id="KW-0342">GTP-binding</keyword>
<evidence type="ECO:0000313" key="8">
    <source>
        <dbReference type="Proteomes" id="UP001516464"/>
    </source>
</evidence>
<evidence type="ECO:0000313" key="7">
    <source>
        <dbReference type="EMBL" id="KAF7684423.1"/>
    </source>
</evidence>
<name>A0ABQ7I1T9_9MICR</name>
<dbReference type="EMBL" id="SBIQ01000014">
    <property type="protein sequence ID" value="KAF7684423.1"/>
    <property type="molecule type" value="Genomic_DNA"/>
</dbReference>
<dbReference type="InterPro" id="IPR016190">
    <property type="entry name" value="Transl_init_fac_IF2/IF5_Zn-bd"/>
</dbReference>
<reference evidence="7 8" key="1">
    <citation type="submission" date="2019-01" db="EMBL/GenBank/DDBJ databases">
        <title>Genomes sequencing and comparative genomics of infectious freshwater microsporidia, Cucumispora dikerogammari and Thelohania contejeani.</title>
        <authorList>
            <person name="Cormier A."/>
            <person name="Giraud I."/>
            <person name="Wattier R."/>
            <person name="Teixeira M."/>
            <person name="Grandjean F."/>
            <person name="Rigaud T."/>
            <person name="Cordaux R."/>
        </authorList>
    </citation>
    <scope>NUCLEOTIDE SEQUENCE [LARGE SCALE GENOMIC DNA]</scope>
    <source>
        <strain evidence="7">T1</strain>
        <tissue evidence="7">Spores</tissue>
    </source>
</reference>
<sequence>MLININPNTNDPFYRYKMPKPTTAIEGRGNGIKTIITNLDAIGQALNRSPVYILKHLSYELGSQSKNDAKKYSINGSHETSKIQDKIYGFIKLYVICTGCDNPETEFINDRGLKKSCFACGHKDKVEGNSKLINFILKDYDFTNKKSMYSNEPGVSEQVIITSPKYTIPKESKHIYEIFKNGIDNNEDVNYLTNFLKEFGKNKFFEVFETFLVQENIENIKDLIARITGIGLTKKGEIWKYFQGKSKVLNKEDGKRIRDKINEYFK</sequence>
<feature type="domain" description="Translation initiation factor IF2/IF5" evidence="6">
    <location>
        <begin position="13"/>
        <end position="123"/>
    </location>
</feature>
<keyword evidence="4" id="KW-0648">Protein biosynthesis</keyword>
<keyword evidence="2 7" id="KW-0396">Initiation factor</keyword>
<dbReference type="PANTHER" id="PTHR23001:SF7">
    <property type="entry name" value="EUKARYOTIC TRANSLATION INITIATION FACTOR 5"/>
    <property type="match status" value="1"/>
</dbReference>
<dbReference type="InterPro" id="IPR045196">
    <property type="entry name" value="IF2/IF5"/>
</dbReference>
<accession>A0ABQ7I1T9</accession>
<dbReference type="Proteomes" id="UP001516464">
    <property type="component" value="Unassembled WGS sequence"/>
</dbReference>
<gene>
    <name evidence="7" type="primary">C37C3.2</name>
    <name evidence="7" type="ORF">TCON_0381</name>
</gene>
<evidence type="ECO:0000256" key="4">
    <source>
        <dbReference type="ARBA" id="ARBA00022917"/>
    </source>
</evidence>
<dbReference type="SUPFAM" id="SSF100966">
    <property type="entry name" value="Translation initiation factor 2 beta, aIF2beta, N-terminal domain"/>
    <property type="match status" value="1"/>
</dbReference>
<dbReference type="SUPFAM" id="SSF75689">
    <property type="entry name" value="Zinc-binding domain of translation initiation factor 2 beta"/>
    <property type="match status" value="1"/>
</dbReference>
<evidence type="ECO:0000256" key="2">
    <source>
        <dbReference type="ARBA" id="ARBA00022540"/>
    </source>
</evidence>
<comment type="caution">
    <text evidence="7">The sequence shown here is derived from an EMBL/GenBank/DDBJ whole genome shotgun (WGS) entry which is preliminary data.</text>
</comment>
<evidence type="ECO:0000256" key="1">
    <source>
        <dbReference type="ARBA" id="ARBA00010397"/>
    </source>
</evidence>
<comment type="similarity">
    <text evidence="1">Belongs to the eIF-2-beta/eIF-5 family.</text>
</comment>